<gene>
    <name evidence="2" type="ORF">CHH28_17940</name>
</gene>
<feature type="transmembrane region" description="Helical" evidence="1">
    <location>
        <begin position="252"/>
        <end position="270"/>
    </location>
</feature>
<dbReference type="AlphaFoldDB" id="A0A222FPW7"/>
<proteinExistence type="predicted"/>
<feature type="transmembrane region" description="Helical" evidence="1">
    <location>
        <begin position="30"/>
        <end position="46"/>
    </location>
</feature>
<keyword evidence="1" id="KW-1133">Transmembrane helix</keyword>
<evidence type="ECO:0000256" key="1">
    <source>
        <dbReference type="SAM" id="Phobius"/>
    </source>
</evidence>
<feature type="transmembrane region" description="Helical" evidence="1">
    <location>
        <begin position="226"/>
        <end position="246"/>
    </location>
</feature>
<feature type="transmembrane region" description="Helical" evidence="1">
    <location>
        <begin position="363"/>
        <end position="388"/>
    </location>
</feature>
<dbReference type="OrthoDB" id="653763at2"/>
<dbReference type="Proteomes" id="UP000202440">
    <property type="component" value="Chromosome"/>
</dbReference>
<evidence type="ECO:0000313" key="2">
    <source>
        <dbReference type="EMBL" id="ASP40441.1"/>
    </source>
</evidence>
<evidence type="ECO:0000313" key="3">
    <source>
        <dbReference type="Proteomes" id="UP000202440"/>
    </source>
</evidence>
<keyword evidence="3" id="KW-1185">Reference proteome</keyword>
<dbReference type="RefSeq" id="WP_094061608.1">
    <property type="nucleotide sequence ID" value="NZ_CP022530.1"/>
</dbReference>
<reference evidence="2 3" key="1">
    <citation type="submission" date="2017-07" db="EMBL/GenBank/DDBJ databases">
        <title>Annotated genome sequence of Bacterioplanes sanyensis isolated from Red Sea.</title>
        <authorList>
            <person name="Rehman Z.U."/>
        </authorList>
    </citation>
    <scope>NUCLEOTIDE SEQUENCE [LARGE SCALE GENOMIC DNA]</scope>
    <source>
        <strain evidence="2 3">NV9</strain>
    </source>
</reference>
<feature type="transmembrane region" description="Helical" evidence="1">
    <location>
        <begin position="307"/>
        <end position="329"/>
    </location>
</feature>
<feature type="transmembrane region" description="Helical" evidence="1">
    <location>
        <begin position="67"/>
        <end position="89"/>
    </location>
</feature>
<organism evidence="2 3">
    <name type="scientific">Bacterioplanes sanyensis</name>
    <dbReference type="NCBI Taxonomy" id="1249553"/>
    <lineage>
        <taxon>Bacteria</taxon>
        <taxon>Pseudomonadati</taxon>
        <taxon>Pseudomonadota</taxon>
        <taxon>Gammaproteobacteria</taxon>
        <taxon>Oceanospirillales</taxon>
        <taxon>Oceanospirillaceae</taxon>
        <taxon>Bacterioplanes</taxon>
    </lineage>
</organism>
<keyword evidence="1" id="KW-0472">Membrane</keyword>
<protein>
    <recommendedName>
        <fullName evidence="4">DUF819 domain-containing protein</fullName>
    </recommendedName>
</protein>
<dbReference type="EMBL" id="CP022530">
    <property type="protein sequence ID" value="ASP40441.1"/>
    <property type="molecule type" value="Genomic_DNA"/>
</dbReference>
<feature type="transmembrane region" description="Helical" evidence="1">
    <location>
        <begin position="277"/>
        <end position="295"/>
    </location>
</feature>
<sequence length="393" mass="42089">MTLAVACAFVIVPILIIVLCQRIPWLDKLGVVVLSFGLGIALAAILQPNQWLADGQLLALQSQTSEIAIALALPLLLFSIDVKASLTMAGDTGKAMAIALVAVIVTSAIGAVMFQGHLEQIWQVAGMSVGAYTGGGPNMAAIKTAIEADDNIFVTMTTYDILMSSLFLLFVMTLAKPLFSKFLRPFQSHSEHAYHDDSAFSHMADETANAYRALLSRQTLWPTLQAFLLAAVVVGLAVVVAGLFPASMQSTLTIICITSFGLAASFIPYVRALANSFQLGMFLILVFCFTMGTMTDTSIITQLNVDLFLYIGFILVGSMLLQALMCRWLDIDTDTFLITSSAAIMSVPFIPVIAGALKNRDIILPGFAAAIIGYAIGNYLGVMVAYAVRYLTA</sequence>
<dbReference type="KEGG" id="bsan:CHH28_17940"/>
<dbReference type="InterPro" id="IPR008537">
    <property type="entry name" value="DUF819"/>
</dbReference>
<name>A0A222FPW7_9GAMM</name>
<keyword evidence="1" id="KW-0812">Transmembrane</keyword>
<feature type="transmembrane region" description="Helical" evidence="1">
    <location>
        <begin position="95"/>
        <end position="114"/>
    </location>
</feature>
<dbReference type="Pfam" id="PF05684">
    <property type="entry name" value="DUF819"/>
    <property type="match status" value="1"/>
</dbReference>
<dbReference type="PANTHER" id="PTHR34289:SF8">
    <property type="entry name" value="DUF819 DOMAIN-CONTAINING PROTEIN"/>
    <property type="match status" value="1"/>
</dbReference>
<accession>A0A222FPW7</accession>
<dbReference type="PANTHER" id="PTHR34289">
    <property type="entry name" value="PROTEIN, PUTATIVE (DUF819)-RELATED"/>
    <property type="match status" value="1"/>
</dbReference>
<evidence type="ECO:0008006" key="4">
    <source>
        <dbReference type="Google" id="ProtNLM"/>
    </source>
</evidence>
<feature type="transmembrane region" description="Helical" evidence="1">
    <location>
        <begin position="336"/>
        <end position="357"/>
    </location>
</feature>
<feature type="transmembrane region" description="Helical" evidence="1">
    <location>
        <begin position="161"/>
        <end position="179"/>
    </location>
</feature>